<dbReference type="STRING" id="1435377.SUSAZ_01610"/>
<dbReference type="SUPFAM" id="SSF53927">
    <property type="entry name" value="Cytidine deaminase-like"/>
    <property type="match status" value="1"/>
</dbReference>
<dbReference type="OMA" id="RYCAGAT"/>
<reference evidence="6 7" key="1">
    <citation type="submission" date="2015-12" db="EMBL/GenBank/DDBJ databases">
        <title>A stable core within a dynamic pangenome in Sulfolobus acidocaldarius.</title>
        <authorList>
            <person name="Anderson R."/>
            <person name="Kouris A."/>
            <person name="Seward C."/>
            <person name="Campbell K."/>
            <person name="Whitaker R."/>
        </authorList>
    </citation>
    <scope>NUCLEOTIDE SEQUENCE [LARGE SCALE GENOMIC DNA]</scope>
    <source>
        <strain evidence="4 7">GG12-C01-09</strain>
        <strain evidence="5 6">NG05B_CO5_07</strain>
    </source>
</reference>
<sequence>MQIRKVKISKVKDGYRASSEDFVAVEEPLQIFVNEKNLAIIMRTPGNDLELTLGFLYYEDYINSLRDVEEISMLSDNEIHVRLTNGKFVETRNFVINSSCGICGRGFLNAIELLKSDAKTSNEVIISLPEKLRSNQGVFNITGGLHAAALFTLSGELISIYEDVGRHNAVDKIIGSLIHKRRLPFTEGILQVSGRIGYEIVSKAIKAGIPIISGISAPTSKAIEIAEDAGATLVGFVRGNSFNVYTHPERIDL</sequence>
<dbReference type="Proteomes" id="UP000060043">
    <property type="component" value="Chromosome"/>
</dbReference>
<dbReference type="PaxDb" id="1435377-SUSAZ_01610"/>
<dbReference type="SMR" id="A0A0U3FXK9"/>
<dbReference type="OrthoDB" id="57189at2157"/>
<dbReference type="Gene3D" id="3.40.140.10">
    <property type="entry name" value="Cytidine Deaminase, domain 2"/>
    <property type="match status" value="1"/>
</dbReference>
<dbReference type="Pfam" id="PF02634">
    <property type="entry name" value="FdhD-NarQ"/>
    <property type="match status" value="1"/>
</dbReference>
<dbReference type="RefSeq" id="WP_011277236.1">
    <property type="nucleotide sequence ID" value="NZ_BHWZ01000001.1"/>
</dbReference>
<dbReference type="GO" id="GO:0097163">
    <property type="term" value="F:sulfur carrier activity"/>
    <property type="evidence" value="ECO:0007669"/>
    <property type="project" value="UniProtKB-UniRule"/>
</dbReference>
<evidence type="ECO:0000256" key="3">
    <source>
        <dbReference type="HAMAP-Rule" id="MF_00187"/>
    </source>
</evidence>
<dbReference type="GO" id="GO:0006777">
    <property type="term" value="P:Mo-molybdopterin cofactor biosynthetic process"/>
    <property type="evidence" value="ECO:0007669"/>
    <property type="project" value="UniProtKB-UniRule"/>
</dbReference>
<evidence type="ECO:0000256" key="1">
    <source>
        <dbReference type="ARBA" id="ARBA00022490"/>
    </source>
</evidence>
<evidence type="ECO:0000313" key="7">
    <source>
        <dbReference type="Proteomes" id="UP000065473"/>
    </source>
</evidence>
<feature type="active site" description="Cysteine persulfide intermediate" evidence="3">
    <location>
        <position position="100"/>
    </location>
</feature>
<evidence type="ECO:0000313" key="4">
    <source>
        <dbReference type="EMBL" id="ALU29306.1"/>
    </source>
</evidence>
<accession>A0A0U3FXK9</accession>
<evidence type="ECO:0000256" key="2">
    <source>
        <dbReference type="ARBA" id="ARBA00023150"/>
    </source>
</evidence>
<dbReference type="HAMAP" id="MF_00187">
    <property type="entry name" value="FdhD"/>
    <property type="match status" value="1"/>
</dbReference>
<keyword evidence="2 3" id="KW-0501">Molybdenum cofactor biosynthesis</keyword>
<dbReference type="PANTHER" id="PTHR30592:SF1">
    <property type="entry name" value="SULFUR CARRIER PROTEIN FDHD"/>
    <property type="match status" value="1"/>
</dbReference>
<dbReference type="Gene3D" id="3.10.20.10">
    <property type="match status" value="1"/>
</dbReference>
<dbReference type="GO" id="GO:0016783">
    <property type="term" value="F:sulfurtransferase activity"/>
    <property type="evidence" value="ECO:0007669"/>
    <property type="project" value="InterPro"/>
</dbReference>
<keyword evidence="1 3" id="KW-0963">Cytoplasm</keyword>
<gene>
    <name evidence="3" type="primary">fdhD</name>
    <name evidence="4" type="ORF">ATY89_04690</name>
    <name evidence="5" type="ORF">ATZ20_07715</name>
</gene>
<name>A0A0U3FXK9_9CREN</name>
<dbReference type="GeneID" id="78440669"/>
<proteinExistence type="inferred from homology"/>
<evidence type="ECO:0000313" key="5">
    <source>
        <dbReference type="EMBL" id="ALU32035.1"/>
    </source>
</evidence>
<dbReference type="Proteomes" id="UP000065473">
    <property type="component" value="Chromosome"/>
</dbReference>
<dbReference type="InterPro" id="IPR016193">
    <property type="entry name" value="Cytidine_deaminase-like"/>
</dbReference>
<dbReference type="AlphaFoldDB" id="A0A0U3FXK9"/>
<evidence type="ECO:0000313" key="6">
    <source>
        <dbReference type="Proteomes" id="UP000060043"/>
    </source>
</evidence>
<dbReference type="NCBIfam" id="TIGR00129">
    <property type="entry name" value="fdhD_narQ"/>
    <property type="match status" value="1"/>
</dbReference>
<comment type="similarity">
    <text evidence="3">Belongs to the FdhD family.</text>
</comment>
<dbReference type="GO" id="GO:0005737">
    <property type="term" value="C:cytoplasm"/>
    <property type="evidence" value="ECO:0007669"/>
    <property type="project" value="UniProtKB-SubCell"/>
</dbReference>
<comment type="subcellular location">
    <subcellularLocation>
        <location evidence="3">Cytoplasm</location>
    </subcellularLocation>
</comment>
<comment type="function">
    <text evidence="3">Required for formate dehydrogenase (FDH) activity. Acts as a sulfur carrier protein that transfers sulfur from IscS to the molybdenum cofactor prior to its insertion into FDH.</text>
</comment>
<dbReference type="InterPro" id="IPR003786">
    <property type="entry name" value="FdhD"/>
</dbReference>
<dbReference type="GeneID" id="14550848"/>
<dbReference type="PANTHER" id="PTHR30592">
    <property type="entry name" value="FORMATE DEHYDROGENASE"/>
    <property type="match status" value="1"/>
</dbReference>
<comment type="caution">
    <text evidence="3">Lacks conserved residue(s) required for the propagation of feature annotation.</text>
</comment>
<organism evidence="5 6">
    <name type="scientific">Sulfolobus acidocaldarius</name>
    <dbReference type="NCBI Taxonomy" id="2285"/>
    <lineage>
        <taxon>Archaea</taxon>
        <taxon>Thermoproteota</taxon>
        <taxon>Thermoprotei</taxon>
        <taxon>Sulfolobales</taxon>
        <taxon>Sulfolobaceae</taxon>
        <taxon>Sulfolobus</taxon>
    </lineage>
</organism>
<dbReference type="EMBL" id="CP013694">
    <property type="protein sequence ID" value="ALU29306.1"/>
    <property type="molecule type" value="Genomic_DNA"/>
</dbReference>
<dbReference type="PIRSF" id="PIRSF015626">
    <property type="entry name" value="FdhD"/>
    <property type="match status" value="1"/>
</dbReference>
<protein>
    <recommendedName>
        <fullName evidence="3">Sulfur carrier protein FdhD</fullName>
    </recommendedName>
</protein>
<dbReference type="EMBL" id="CP013695">
    <property type="protein sequence ID" value="ALU32035.1"/>
    <property type="molecule type" value="Genomic_DNA"/>
</dbReference>